<dbReference type="EMBL" id="BK035393">
    <property type="protein sequence ID" value="DAG97972.1"/>
    <property type="molecule type" value="Genomic_DNA"/>
</dbReference>
<reference evidence="1" key="1">
    <citation type="journal article" date="2021" name="Proc. Natl. Acad. Sci. U.S.A.">
        <title>A Catalog of Tens of Thousands of Viruses from Human Metagenomes Reveals Hidden Associations with Chronic Diseases.</title>
        <authorList>
            <person name="Tisza M.J."/>
            <person name="Buck C.B."/>
        </authorList>
    </citation>
    <scope>NUCLEOTIDE SEQUENCE</scope>
    <source>
        <strain evidence="1">CtASH1</strain>
    </source>
</reference>
<proteinExistence type="predicted"/>
<protein>
    <submittedName>
        <fullName evidence="1">Uncharacterized protein</fullName>
    </submittedName>
</protein>
<name>A0A8S5VUD4_9CAUD</name>
<organism evidence="1">
    <name type="scientific">Ackermannviridae sp</name>
    <dbReference type="NCBI Taxonomy" id="2831612"/>
    <lineage>
        <taxon>Viruses</taxon>
        <taxon>Duplodnaviria</taxon>
        <taxon>Heunggongvirae</taxon>
        <taxon>Uroviricota</taxon>
        <taxon>Caudoviricetes</taxon>
        <taxon>Pantevenvirales</taxon>
        <taxon>Ackermannviridae</taxon>
    </lineage>
</organism>
<evidence type="ECO:0000313" key="1">
    <source>
        <dbReference type="EMBL" id="DAG97972.1"/>
    </source>
</evidence>
<accession>A0A8S5VUD4</accession>
<sequence>MKYDMMKIISAVEKVGGEIDRTPVFLNIVGIRDLSNPNTWNDTCVYFRFNEKGEIEIREILEFTTDPGIDNLQKPLNPQGCAILKRGYHKDLWQIGLHQGKYEALRQVSPTHVHRDNNKDSKHDLVGDDFGVFGINFHRASSQKLVPVVGLYSAGCQVVRNINDFSKFMQWANQAKKAGQKAFSYTLLTVEDLNSMEDIKPE</sequence>